<organism evidence="3 4">
    <name type="scientific">Pseudoruegeria aquimaris</name>
    <dbReference type="NCBI Taxonomy" id="393663"/>
    <lineage>
        <taxon>Bacteria</taxon>
        <taxon>Pseudomonadati</taxon>
        <taxon>Pseudomonadota</taxon>
        <taxon>Alphaproteobacteria</taxon>
        <taxon>Rhodobacterales</taxon>
        <taxon>Roseobacteraceae</taxon>
        <taxon>Pseudoruegeria</taxon>
    </lineage>
</organism>
<keyword evidence="1" id="KW-0238">DNA-binding</keyword>
<dbReference type="InterPro" id="IPR002793">
    <property type="entry name" value="Endonuclease_NucS"/>
</dbReference>
<dbReference type="GO" id="GO:0004519">
    <property type="term" value="F:endonuclease activity"/>
    <property type="evidence" value="ECO:0007669"/>
    <property type="project" value="InterPro"/>
</dbReference>
<sequence length="293" mass="32834">MATTHKSYSNGIHVEEHAHGLLVRQYGEAYVARNWRLTPAVDELISTALACGLDWMIRSDHPLRKARWPNPRGVVYLGFSPSPDLQWSVAIDSFRPARGDYGQAVFNGKYLAQFEAKGIPFVFERRNRTSGHLVVARERVLPTLTEVAGFDHGVLALNRAPRHAKGFTTEYVIQHTLLSGWAQTPWADRYRDVRDEFPVDGGHTSRRIDILARDRHSGDTLVIELKRAEATPDAVRQVAGYLRALGRRDDFANGALSGVLVAERISESARALARAEGIEAYEIAWPMQLTRVV</sequence>
<gene>
    <name evidence="3" type="ORF">PSA7680_00697</name>
</gene>
<dbReference type="AlphaFoldDB" id="A0A1Y5RK27"/>
<dbReference type="Proteomes" id="UP000193409">
    <property type="component" value="Unassembled WGS sequence"/>
</dbReference>
<evidence type="ECO:0000256" key="1">
    <source>
        <dbReference type="ARBA" id="ARBA00023125"/>
    </source>
</evidence>
<dbReference type="RefSeq" id="WP_085867265.1">
    <property type="nucleotide sequence ID" value="NZ_FWFQ01000003.1"/>
</dbReference>
<evidence type="ECO:0000313" key="4">
    <source>
        <dbReference type="Proteomes" id="UP000193409"/>
    </source>
</evidence>
<dbReference type="CDD" id="cd22341">
    <property type="entry name" value="NucS-like"/>
    <property type="match status" value="1"/>
</dbReference>
<evidence type="ECO:0000259" key="2">
    <source>
        <dbReference type="Pfam" id="PF01939"/>
    </source>
</evidence>
<evidence type="ECO:0000313" key="3">
    <source>
        <dbReference type="EMBL" id="SLN19338.1"/>
    </source>
</evidence>
<proteinExistence type="predicted"/>
<dbReference type="Pfam" id="PF01939">
    <property type="entry name" value="NucS_C"/>
    <property type="match status" value="1"/>
</dbReference>
<name>A0A1Y5RK27_9RHOB</name>
<protein>
    <recommendedName>
        <fullName evidence="2">Endonuclease NucS C-terminal domain-containing protein</fullName>
    </recommendedName>
</protein>
<feature type="domain" description="Endonuclease NucS C-terminal" evidence="2">
    <location>
        <begin position="190"/>
        <end position="289"/>
    </location>
</feature>
<keyword evidence="4" id="KW-1185">Reference proteome</keyword>
<dbReference type="GO" id="GO:0003677">
    <property type="term" value="F:DNA binding"/>
    <property type="evidence" value="ECO:0007669"/>
    <property type="project" value="UniProtKB-KW"/>
</dbReference>
<dbReference type="InterPro" id="IPR048301">
    <property type="entry name" value="NucS_C"/>
</dbReference>
<dbReference type="OrthoDB" id="7722761at2"/>
<dbReference type="InterPro" id="IPR011856">
    <property type="entry name" value="tRNA_endonuc-like_dom_sf"/>
</dbReference>
<dbReference type="EMBL" id="FWFQ01000003">
    <property type="protein sequence ID" value="SLN19338.1"/>
    <property type="molecule type" value="Genomic_DNA"/>
</dbReference>
<dbReference type="Gene3D" id="3.40.1350.10">
    <property type="match status" value="1"/>
</dbReference>
<reference evidence="3 4" key="1">
    <citation type="submission" date="2017-03" db="EMBL/GenBank/DDBJ databases">
        <authorList>
            <person name="Afonso C.L."/>
            <person name="Miller P.J."/>
            <person name="Scott M.A."/>
            <person name="Spackman E."/>
            <person name="Goraichik I."/>
            <person name="Dimitrov K.M."/>
            <person name="Suarez D.L."/>
            <person name="Swayne D.E."/>
        </authorList>
    </citation>
    <scope>NUCLEOTIDE SEQUENCE [LARGE SCALE GENOMIC DNA]</scope>
    <source>
        <strain evidence="3 4">CECT 7680</strain>
    </source>
</reference>
<accession>A0A1Y5RK27</accession>